<evidence type="ECO:0000256" key="3">
    <source>
        <dbReference type="ARBA" id="ARBA00023237"/>
    </source>
</evidence>
<dbReference type="InterPro" id="IPR036942">
    <property type="entry name" value="Beta-barrel_TonB_sf"/>
</dbReference>
<evidence type="ECO:0000256" key="1">
    <source>
        <dbReference type="ARBA" id="ARBA00004442"/>
    </source>
</evidence>
<dbReference type="Gene3D" id="2.40.170.20">
    <property type="entry name" value="TonB-dependent receptor, beta-barrel domain"/>
    <property type="match status" value="1"/>
</dbReference>
<evidence type="ECO:0000259" key="4">
    <source>
        <dbReference type="Pfam" id="PF00593"/>
    </source>
</evidence>
<sequence>MTSGTWIYGNYLPTFGKYNVKEAYLETIVPLFKGADFNGAFRLTDYSTSGTVTTWKAGVTWQPIRDVKFRGTISRDIRAPNLGELFAPGTGRTNTVNVPLAGGGQRADQFNESTVGNPALNPEIARTYGVGAIFTPGFIPGLAFSVDYFQIKLSGAINTITAQTLVTQCYEQNNAAACAAVSTTGGRGVTTPGLVITSIELKPTNFVGIEAKGIDFEASYHKPIGPGALTLRALVTKNISLYTDNGIDVPTEAAGQNSGSLPDWTYRLTAGYDVGPWGFQIVGRGVSGGVYDNSYVVCSTDCPVSTVANRTVNRNDIAGAIYLDLQVNHSFEIAGAKTTAFLSIKNLLDTDPVLVGNGPTGNNTPAYPQTNRNLYDVLGRVFRVGVRFDF</sequence>
<protein>
    <submittedName>
        <fullName evidence="5">TonB-dependent receptor</fullName>
    </submittedName>
</protein>
<dbReference type="SUPFAM" id="SSF56935">
    <property type="entry name" value="Porins"/>
    <property type="match status" value="1"/>
</dbReference>
<dbReference type="GO" id="GO:0009279">
    <property type="term" value="C:cell outer membrane"/>
    <property type="evidence" value="ECO:0007669"/>
    <property type="project" value="UniProtKB-SubCell"/>
</dbReference>
<keyword evidence="3" id="KW-0998">Cell outer membrane</keyword>
<evidence type="ECO:0000256" key="2">
    <source>
        <dbReference type="ARBA" id="ARBA00023136"/>
    </source>
</evidence>
<dbReference type="PANTHER" id="PTHR47234:SF3">
    <property type="entry name" value="SECRETIN_TONB SHORT N-TERMINAL DOMAIN-CONTAINING PROTEIN"/>
    <property type="match status" value="1"/>
</dbReference>
<keyword evidence="2" id="KW-0472">Membrane</keyword>
<feature type="domain" description="TonB-dependent receptor-like beta-barrel" evidence="4">
    <location>
        <begin position="14"/>
        <end position="347"/>
    </location>
</feature>
<dbReference type="PANTHER" id="PTHR47234">
    <property type="match status" value="1"/>
</dbReference>
<accession>A0A160TPD0</accession>
<proteinExistence type="predicted"/>
<organism evidence="5">
    <name type="scientific">hydrothermal vent metagenome</name>
    <dbReference type="NCBI Taxonomy" id="652676"/>
    <lineage>
        <taxon>unclassified sequences</taxon>
        <taxon>metagenomes</taxon>
        <taxon>ecological metagenomes</taxon>
    </lineage>
</organism>
<evidence type="ECO:0000313" key="5">
    <source>
        <dbReference type="EMBL" id="CUS45794.1"/>
    </source>
</evidence>
<comment type="subcellular location">
    <subcellularLocation>
        <location evidence="1">Cell outer membrane</location>
    </subcellularLocation>
</comment>
<keyword evidence="5" id="KW-0675">Receptor</keyword>
<dbReference type="AlphaFoldDB" id="A0A160TPD0"/>
<gene>
    <name evidence="5" type="ORF">MGWOODY_Smn1991</name>
</gene>
<dbReference type="EMBL" id="CZQE01000304">
    <property type="protein sequence ID" value="CUS45794.1"/>
    <property type="molecule type" value="Genomic_DNA"/>
</dbReference>
<dbReference type="Pfam" id="PF00593">
    <property type="entry name" value="TonB_dep_Rec_b-barrel"/>
    <property type="match status" value="1"/>
</dbReference>
<name>A0A160TPD0_9ZZZZ</name>
<dbReference type="InterPro" id="IPR000531">
    <property type="entry name" value="Beta-barrel_TonB"/>
</dbReference>
<reference evidence="5" key="1">
    <citation type="submission" date="2015-10" db="EMBL/GenBank/DDBJ databases">
        <authorList>
            <person name="Gilbert D.G."/>
        </authorList>
    </citation>
    <scope>NUCLEOTIDE SEQUENCE</scope>
</reference>